<dbReference type="InterPro" id="IPR052564">
    <property type="entry name" value="N-acetyltrans/Recomb-assoc"/>
</dbReference>
<gene>
    <name evidence="2" type="ORF">MBEBAB_1614</name>
</gene>
<reference evidence="3" key="1">
    <citation type="journal article" date="2013" name="Genome Announc.">
        <title>Draft Genome Sequence of the Dimorphic Prosthecate Bacterium Brevundimonas abyssalis TAR-001T.</title>
        <authorList>
            <person name="Tsubouchi T."/>
            <person name="Nishi S."/>
            <person name="Usui K."/>
            <person name="Shimane Y."/>
            <person name="Takaki Y."/>
            <person name="Maruyama T."/>
            <person name="Hatada Y."/>
        </authorList>
    </citation>
    <scope>NUCLEOTIDE SEQUENCE [LARGE SCALE GENOMIC DNA]</scope>
    <source>
        <strain evidence="3">TAR-001</strain>
    </source>
</reference>
<name>A0A8E0TRH7_9CAUL</name>
<protein>
    <submittedName>
        <fullName evidence="2">Putative acetyltransferase</fullName>
    </submittedName>
</protein>
<feature type="domain" description="N-acetyltransferase" evidence="1">
    <location>
        <begin position="27"/>
        <end position="179"/>
    </location>
</feature>
<dbReference type="PROSITE" id="PS51186">
    <property type="entry name" value="GNAT"/>
    <property type="match status" value="1"/>
</dbReference>
<dbReference type="EMBL" id="BATC01000025">
    <property type="protein sequence ID" value="GAD59364.1"/>
    <property type="molecule type" value="Genomic_DNA"/>
</dbReference>
<dbReference type="InterPro" id="IPR016181">
    <property type="entry name" value="Acyl_CoA_acyltransferase"/>
</dbReference>
<dbReference type="PANTHER" id="PTHR43451:SF1">
    <property type="entry name" value="ACETYLTRANSFERASE"/>
    <property type="match status" value="1"/>
</dbReference>
<comment type="caution">
    <text evidence="2">The sequence shown here is derived from an EMBL/GenBank/DDBJ whole genome shotgun (WGS) entry which is preliminary data.</text>
</comment>
<organism evidence="2 3">
    <name type="scientific">Brevundimonas abyssalis TAR-001</name>
    <dbReference type="NCBI Taxonomy" id="1391729"/>
    <lineage>
        <taxon>Bacteria</taxon>
        <taxon>Pseudomonadati</taxon>
        <taxon>Pseudomonadota</taxon>
        <taxon>Alphaproteobacteria</taxon>
        <taxon>Caulobacterales</taxon>
        <taxon>Caulobacteraceae</taxon>
        <taxon>Brevundimonas</taxon>
    </lineage>
</organism>
<evidence type="ECO:0000313" key="3">
    <source>
        <dbReference type="Proteomes" id="UP000016569"/>
    </source>
</evidence>
<proteinExistence type="predicted"/>
<dbReference type="Pfam" id="PF13673">
    <property type="entry name" value="Acetyltransf_10"/>
    <property type="match status" value="1"/>
</dbReference>
<dbReference type="GO" id="GO:0016747">
    <property type="term" value="F:acyltransferase activity, transferring groups other than amino-acyl groups"/>
    <property type="evidence" value="ECO:0007669"/>
    <property type="project" value="InterPro"/>
</dbReference>
<dbReference type="Gene3D" id="3.40.630.30">
    <property type="match status" value="1"/>
</dbReference>
<sequence>MAGGRKITQGQLAQAGQAWQWAGMTVVSIRPYTPDDLDTLIALFNGAVRRVAGRDYTPAQIAAWAPGTPDRAAWAARLLGRPTLVAEIEGVIAGFSDLEPDGHIDMLFVDADHQGRGVAGALLDRIETMAREQGLARLFTEASITARPVFEHRGFHVVAAQDVALRGQTLRNYRMAKAL</sequence>
<accession>A0A8E0TRH7</accession>
<evidence type="ECO:0000313" key="2">
    <source>
        <dbReference type="EMBL" id="GAD59364.1"/>
    </source>
</evidence>
<dbReference type="InterPro" id="IPR000182">
    <property type="entry name" value="GNAT_dom"/>
</dbReference>
<evidence type="ECO:0000259" key="1">
    <source>
        <dbReference type="PROSITE" id="PS51186"/>
    </source>
</evidence>
<dbReference type="Proteomes" id="UP000016569">
    <property type="component" value="Unassembled WGS sequence"/>
</dbReference>
<dbReference type="CDD" id="cd04301">
    <property type="entry name" value="NAT_SF"/>
    <property type="match status" value="1"/>
</dbReference>
<dbReference type="SUPFAM" id="SSF55729">
    <property type="entry name" value="Acyl-CoA N-acyltransferases (Nat)"/>
    <property type="match status" value="1"/>
</dbReference>
<dbReference type="PANTHER" id="PTHR43451">
    <property type="entry name" value="ACETYLTRANSFERASE (GNAT) FAMILY PROTEIN"/>
    <property type="match status" value="1"/>
</dbReference>
<keyword evidence="2" id="KW-0808">Transferase</keyword>
<dbReference type="AlphaFoldDB" id="A0A8E0TRH7"/>
<keyword evidence="3" id="KW-1185">Reference proteome</keyword>